<reference evidence="9 10" key="1">
    <citation type="submission" date="2016-11" db="EMBL/GenBank/DDBJ databases">
        <authorList>
            <person name="Jaros S."/>
            <person name="Januszkiewicz K."/>
            <person name="Wedrychowicz H."/>
        </authorList>
    </citation>
    <scope>NUCLEOTIDE SEQUENCE [LARGE SCALE GENOMIC DNA]</scope>
    <source>
        <strain evidence="9 10">DSM 44666</strain>
    </source>
</reference>
<dbReference type="EMBL" id="FQVL01000001">
    <property type="protein sequence ID" value="SHE42955.1"/>
    <property type="molecule type" value="Genomic_DNA"/>
</dbReference>
<dbReference type="PANTHER" id="PTHR43643">
    <property type="entry name" value="HISTIDINOL-PHOSPHATE AMINOTRANSFERASE 2"/>
    <property type="match status" value="1"/>
</dbReference>
<evidence type="ECO:0000256" key="2">
    <source>
        <dbReference type="ARBA" id="ARBA00011738"/>
    </source>
</evidence>
<evidence type="ECO:0000256" key="1">
    <source>
        <dbReference type="ARBA" id="ARBA00001933"/>
    </source>
</evidence>
<dbReference type="OrthoDB" id="9813612at2"/>
<comment type="cofactor">
    <cofactor evidence="1 7">
        <name>pyridoxal 5'-phosphate</name>
        <dbReference type="ChEBI" id="CHEBI:597326"/>
    </cofactor>
</comment>
<proteinExistence type="inferred from homology"/>
<dbReference type="Gene3D" id="3.90.1150.10">
    <property type="entry name" value="Aspartate Aminotransferase, domain 1"/>
    <property type="match status" value="1"/>
</dbReference>
<feature type="domain" description="Aminotransferase class I/classII large" evidence="8">
    <location>
        <begin position="30"/>
        <end position="353"/>
    </location>
</feature>
<evidence type="ECO:0000259" key="8">
    <source>
        <dbReference type="Pfam" id="PF00155"/>
    </source>
</evidence>
<evidence type="ECO:0000313" key="9">
    <source>
        <dbReference type="EMBL" id="SHE42955.1"/>
    </source>
</evidence>
<dbReference type="InterPro" id="IPR015422">
    <property type="entry name" value="PyrdxlP-dep_Trfase_small"/>
</dbReference>
<evidence type="ECO:0000256" key="7">
    <source>
        <dbReference type="HAMAP-Rule" id="MF_01023"/>
    </source>
</evidence>
<dbReference type="Gene3D" id="3.40.640.10">
    <property type="entry name" value="Type I PLP-dependent aspartate aminotransferase-like (Major domain)"/>
    <property type="match status" value="1"/>
</dbReference>
<dbReference type="GO" id="GO:0004400">
    <property type="term" value="F:histidinol-phosphate transaminase activity"/>
    <property type="evidence" value="ECO:0007669"/>
    <property type="project" value="UniProtKB-UniRule"/>
</dbReference>
<comment type="catalytic activity">
    <reaction evidence="7">
        <text>L-histidinol phosphate + 2-oxoglutarate = 3-(imidazol-4-yl)-2-oxopropyl phosphate + L-glutamate</text>
        <dbReference type="Rhea" id="RHEA:23744"/>
        <dbReference type="ChEBI" id="CHEBI:16810"/>
        <dbReference type="ChEBI" id="CHEBI:29985"/>
        <dbReference type="ChEBI" id="CHEBI:57766"/>
        <dbReference type="ChEBI" id="CHEBI:57980"/>
        <dbReference type="EC" id="2.6.1.9"/>
    </reaction>
</comment>
<dbReference type="PANTHER" id="PTHR43643:SF3">
    <property type="entry name" value="HISTIDINOL-PHOSPHATE AMINOTRANSFERASE"/>
    <property type="match status" value="1"/>
</dbReference>
<keyword evidence="10" id="KW-1185">Reference proteome</keyword>
<protein>
    <recommendedName>
        <fullName evidence="7">Histidinol-phosphate aminotransferase</fullName>
        <ecNumber evidence="7">2.6.1.9</ecNumber>
    </recommendedName>
    <alternativeName>
        <fullName evidence="7">Imidazole acetol-phosphate transaminase</fullName>
    </alternativeName>
</protein>
<keyword evidence="3 7" id="KW-0032">Aminotransferase</keyword>
<evidence type="ECO:0000256" key="3">
    <source>
        <dbReference type="ARBA" id="ARBA00022576"/>
    </source>
</evidence>
<dbReference type="EC" id="2.6.1.9" evidence="7"/>
<dbReference type="InterPro" id="IPR004839">
    <property type="entry name" value="Aminotransferase_I/II_large"/>
</dbReference>
<keyword evidence="7" id="KW-0028">Amino-acid biosynthesis</keyword>
<dbReference type="GO" id="GO:0000105">
    <property type="term" value="P:L-histidine biosynthetic process"/>
    <property type="evidence" value="ECO:0007669"/>
    <property type="project" value="UniProtKB-UniRule"/>
</dbReference>
<dbReference type="InterPro" id="IPR050106">
    <property type="entry name" value="HistidinolP_aminotransfase"/>
</dbReference>
<dbReference type="RefSeq" id="WP_073152701.1">
    <property type="nucleotide sequence ID" value="NZ_FQVL01000001.1"/>
</dbReference>
<gene>
    <name evidence="7" type="primary">hisC</name>
    <name evidence="9" type="ORF">SAMN05444392_101436</name>
</gene>
<dbReference type="NCBIfam" id="TIGR01141">
    <property type="entry name" value="hisC"/>
    <property type="match status" value="1"/>
</dbReference>
<sequence>MEPKKNIREIPVYQPGKPIDEVKNEYGLDQVIKLASNENPFGCSPRVWEALMQERGSMQYYPEGGASQLSKAVADHLEVDERRLIFGNGSDEIIQLISRAYLGAGDESVLADVTFSRYEAGILIEGATPVKVPLINGTHDLDGLAAAITDKTRVVWICNPNNPTGTIVKKEELEYFLDHIPEHVLVVLDEAYAEYVTDTEYPDSISLVDYHPQLIVLRTFSKIYGLASLRIGYGVTHPDIVQDLNRVREPFNTNHFAQVAAKAALQDQSFIAYCRNQNKLGRKQIMQHLDEWNISYYPAHGNFILFNTSFSGDEVFQFLLKRGIITRSGDKLGCPNHLRVTIGTKEQNEAFLTAYAAFREEKGS</sequence>
<comment type="subunit">
    <text evidence="2 7">Homodimer.</text>
</comment>
<dbReference type="Pfam" id="PF00155">
    <property type="entry name" value="Aminotran_1_2"/>
    <property type="match status" value="1"/>
</dbReference>
<dbReference type="Proteomes" id="UP000184476">
    <property type="component" value="Unassembled WGS sequence"/>
</dbReference>
<evidence type="ECO:0000256" key="6">
    <source>
        <dbReference type="ARBA" id="ARBA00023102"/>
    </source>
</evidence>
<dbReference type="UniPathway" id="UPA00031">
    <property type="reaction ID" value="UER00012"/>
</dbReference>
<keyword evidence="4 7" id="KW-0808">Transferase</keyword>
<dbReference type="STRING" id="112248.SAMN05444392_101436"/>
<dbReference type="CDD" id="cd00609">
    <property type="entry name" value="AAT_like"/>
    <property type="match status" value="1"/>
</dbReference>
<evidence type="ECO:0000256" key="5">
    <source>
        <dbReference type="ARBA" id="ARBA00022898"/>
    </source>
</evidence>
<keyword evidence="5 7" id="KW-0663">Pyridoxal phosphate</keyword>
<dbReference type="InterPro" id="IPR005861">
    <property type="entry name" value="HisP_aminotrans"/>
</dbReference>
<feature type="modified residue" description="N6-(pyridoxal phosphate)lysine" evidence="7">
    <location>
        <position position="222"/>
    </location>
</feature>
<organism evidence="9 10">
    <name type="scientific">Seinonella peptonophila</name>
    <dbReference type="NCBI Taxonomy" id="112248"/>
    <lineage>
        <taxon>Bacteria</taxon>
        <taxon>Bacillati</taxon>
        <taxon>Bacillota</taxon>
        <taxon>Bacilli</taxon>
        <taxon>Bacillales</taxon>
        <taxon>Thermoactinomycetaceae</taxon>
        <taxon>Seinonella</taxon>
    </lineage>
</organism>
<keyword evidence="6 7" id="KW-0368">Histidine biosynthesis</keyword>
<name>A0A1M4TEZ3_9BACL</name>
<dbReference type="InterPro" id="IPR015421">
    <property type="entry name" value="PyrdxlP-dep_Trfase_major"/>
</dbReference>
<comment type="pathway">
    <text evidence="7">Amino-acid biosynthesis; L-histidine biosynthesis; L-histidine from 5-phospho-alpha-D-ribose 1-diphosphate: step 7/9.</text>
</comment>
<dbReference type="HAMAP" id="MF_01023">
    <property type="entry name" value="HisC_aminotrans_2"/>
    <property type="match status" value="1"/>
</dbReference>
<comment type="similarity">
    <text evidence="7">Belongs to the class-II pyridoxal-phosphate-dependent aminotransferase family. Histidinol-phosphate aminotransferase subfamily.</text>
</comment>
<dbReference type="SUPFAM" id="SSF53383">
    <property type="entry name" value="PLP-dependent transferases"/>
    <property type="match status" value="1"/>
</dbReference>
<dbReference type="GO" id="GO:0030170">
    <property type="term" value="F:pyridoxal phosphate binding"/>
    <property type="evidence" value="ECO:0007669"/>
    <property type="project" value="InterPro"/>
</dbReference>
<dbReference type="InterPro" id="IPR015424">
    <property type="entry name" value="PyrdxlP-dep_Trfase"/>
</dbReference>
<accession>A0A1M4TEZ3</accession>
<evidence type="ECO:0000256" key="4">
    <source>
        <dbReference type="ARBA" id="ARBA00022679"/>
    </source>
</evidence>
<evidence type="ECO:0000313" key="10">
    <source>
        <dbReference type="Proteomes" id="UP000184476"/>
    </source>
</evidence>
<dbReference type="AlphaFoldDB" id="A0A1M4TEZ3"/>